<reference evidence="1" key="1">
    <citation type="submission" date="2019-12" db="EMBL/GenBank/DDBJ databases">
        <title>Clostridiaceae gen. nov. sp. nov., isolated from sediment in Xinjiang, China.</title>
        <authorList>
            <person name="Zhang R."/>
        </authorList>
    </citation>
    <scope>NUCLEOTIDE SEQUENCE</scope>
    <source>
        <strain evidence="1">D2Q-11</strain>
    </source>
</reference>
<sequence length="100" mass="11702">MFLHLGKDYVIPLSEIISIIDAKSLELKDTADFIRISEEEGFLTKIVDNNIKSYIITERIEKNNKKLKKSRKSIIYCTNISANTLYKRCNYIENETIKVR</sequence>
<gene>
    <name evidence="1" type="ORF">GOQ27_12655</name>
</gene>
<evidence type="ECO:0000313" key="1">
    <source>
        <dbReference type="EMBL" id="MBS4539318.1"/>
    </source>
</evidence>
<dbReference type="EMBL" id="WSFT01000047">
    <property type="protein sequence ID" value="MBS4539318.1"/>
    <property type="molecule type" value="Genomic_DNA"/>
</dbReference>
<evidence type="ECO:0000313" key="2">
    <source>
        <dbReference type="Proteomes" id="UP000724672"/>
    </source>
</evidence>
<dbReference type="AlphaFoldDB" id="A0A942Z9H2"/>
<organism evidence="1 2">
    <name type="scientific">Anaeromonas frigoriresistens</name>
    <dbReference type="NCBI Taxonomy" id="2683708"/>
    <lineage>
        <taxon>Bacteria</taxon>
        <taxon>Bacillati</taxon>
        <taxon>Bacillota</taxon>
        <taxon>Tissierellia</taxon>
        <taxon>Tissierellales</taxon>
        <taxon>Thermohalobacteraceae</taxon>
        <taxon>Anaeromonas</taxon>
    </lineage>
</organism>
<comment type="caution">
    <text evidence="1">The sequence shown here is derived from an EMBL/GenBank/DDBJ whole genome shotgun (WGS) entry which is preliminary data.</text>
</comment>
<dbReference type="NCBIfam" id="NF046065">
    <property type="entry name" value="MtxRegRemB"/>
    <property type="match status" value="1"/>
</dbReference>
<dbReference type="Proteomes" id="UP000724672">
    <property type="component" value="Unassembled WGS sequence"/>
</dbReference>
<accession>A0A942Z9H2</accession>
<keyword evidence="2" id="KW-1185">Reference proteome</keyword>
<protein>
    <submittedName>
        <fullName evidence="1">DUF370 domain-containing protein</fullName>
    </submittedName>
</protein>
<name>A0A942Z9H2_9FIRM</name>
<proteinExistence type="predicted"/>